<protein>
    <submittedName>
        <fullName evidence="1">Uncharacterized protein</fullName>
    </submittedName>
</protein>
<feature type="non-terminal residue" evidence="1">
    <location>
        <position position="1"/>
    </location>
</feature>
<keyword evidence="3" id="KW-1185">Reference proteome</keyword>
<comment type="caution">
    <text evidence="1">The sequence shown here is derived from an EMBL/GenBank/DDBJ whole genome shotgun (WGS) entry which is preliminary data.</text>
</comment>
<organism evidence="1 3">
    <name type="scientific">Didymodactylos carnosus</name>
    <dbReference type="NCBI Taxonomy" id="1234261"/>
    <lineage>
        <taxon>Eukaryota</taxon>
        <taxon>Metazoa</taxon>
        <taxon>Spiralia</taxon>
        <taxon>Gnathifera</taxon>
        <taxon>Rotifera</taxon>
        <taxon>Eurotatoria</taxon>
        <taxon>Bdelloidea</taxon>
        <taxon>Philodinida</taxon>
        <taxon>Philodinidae</taxon>
        <taxon>Didymodactylos</taxon>
    </lineage>
</organism>
<dbReference type="Proteomes" id="UP000663829">
    <property type="component" value="Unassembled WGS sequence"/>
</dbReference>
<gene>
    <name evidence="1" type="ORF">GPM918_LOCUS46598</name>
    <name evidence="2" type="ORF">SRO942_LOCUS51088</name>
</gene>
<name>A0A816H1V1_9BILA</name>
<dbReference type="AlphaFoldDB" id="A0A816H1V1"/>
<dbReference type="EMBL" id="CAJOBC010154481">
    <property type="protein sequence ID" value="CAF4682283.1"/>
    <property type="molecule type" value="Genomic_DNA"/>
</dbReference>
<dbReference type="EMBL" id="CAJNOQ010066520">
    <property type="protein sequence ID" value="CAF1680987.1"/>
    <property type="molecule type" value="Genomic_DNA"/>
</dbReference>
<sequence>IPQHIKDLYAKIYDHLPRLSIQVQRLKDCIKFTIDPLPPVIAKIACSTKFYLKEEKKIGSKQILMMPLNIFHTSALTVIDPTNGKT</sequence>
<evidence type="ECO:0000313" key="1">
    <source>
        <dbReference type="EMBL" id="CAF1680987.1"/>
    </source>
</evidence>
<evidence type="ECO:0000313" key="3">
    <source>
        <dbReference type="Proteomes" id="UP000663829"/>
    </source>
</evidence>
<accession>A0A816H1V1</accession>
<dbReference type="Proteomes" id="UP000681722">
    <property type="component" value="Unassembled WGS sequence"/>
</dbReference>
<proteinExistence type="predicted"/>
<evidence type="ECO:0000313" key="2">
    <source>
        <dbReference type="EMBL" id="CAF4682283.1"/>
    </source>
</evidence>
<reference evidence="1" key="1">
    <citation type="submission" date="2021-02" db="EMBL/GenBank/DDBJ databases">
        <authorList>
            <person name="Nowell W R."/>
        </authorList>
    </citation>
    <scope>NUCLEOTIDE SEQUENCE</scope>
</reference>